<organism evidence="1 2">
    <name type="scientific">Romanomermis culicivorax</name>
    <name type="common">Nematode worm</name>
    <dbReference type="NCBI Taxonomy" id="13658"/>
    <lineage>
        <taxon>Eukaryota</taxon>
        <taxon>Metazoa</taxon>
        <taxon>Ecdysozoa</taxon>
        <taxon>Nematoda</taxon>
        <taxon>Enoplea</taxon>
        <taxon>Dorylaimia</taxon>
        <taxon>Mermithida</taxon>
        <taxon>Mermithoidea</taxon>
        <taxon>Mermithidae</taxon>
        <taxon>Romanomermis</taxon>
    </lineage>
</organism>
<dbReference type="Proteomes" id="UP000887565">
    <property type="component" value="Unplaced"/>
</dbReference>
<keyword evidence="1" id="KW-1185">Reference proteome</keyword>
<evidence type="ECO:0000313" key="2">
    <source>
        <dbReference type="WBParaSite" id="nRc.2.0.1.t41429-RA"/>
    </source>
</evidence>
<proteinExistence type="predicted"/>
<evidence type="ECO:0000313" key="1">
    <source>
        <dbReference type="Proteomes" id="UP000887565"/>
    </source>
</evidence>
<sequence length="46" mass="5015">MTSEQMLTDIPEESMVDQSTSMDVAPIELADTIPTTASAVDPRIYL</sequence>
<protein>
    <submittedName>
        <fullName evidence="2">Uncharacterized protein</fullName>
    </submittedName>
</protein>
<dbReference type="AlphaFoldDB" id="A0A915KV35"/>
<reference evidence="2" key="1">
    <citation type="submission" date="2022-11" db="UniProtKB">
        <authorList>
            <consortium name="WormBaseParasite"/>
        </authorList>
    </citation>
    <scope>IDENTIFICATION</scope>
</reference>
<dbReference type="WBParaSite" id="nRc.2.0.1.t41429-RA">
    <property type="protein sequence ID" value="nRc.2.0.1.t41429-RA"/>
    <property type="gene ID" value="nRc.2.0.1.g41429"/>
</dbReference>
<name>A0A915KV35_ROMCU</name>
<accession>A0A915KV35</accession>